<dbReference type="OrthoDB" id="9795626at2"/>
<keyword evidence="6" id="KW-0269">Exonuclease</keyword>
<keyword evidence="6" id="KW-0378">Hydrolase</keyword>
<dbReference type="Proteomes" id="UP000030012">
    <property type="component" value="Unassembled WGS sequence"/>
</dbReference>
<dbReference type="SUPFAM" id="SSF75712">
    <property type="entry name" value="Rad50 coiled-coil Zn hook"/>
    <property type="match status" value="1"/>
</dbReference>
<sequence length="1176" mass="136781">MKPRVLKIRGLNSFEREQIINFNMLTEKGLFGIFGPTGSGKSTILDAITIALYGKITRTNKGFINTTTKDLIVSYEFEIGGVNDRKVYLAERNIKVNKNDRYNTKYARLIERNGDESKIIAEGPTELQNQIHKIIGLTVDDFTRSVVLPQGKFSEFLKLGGREKRNMLERIFALEKYGQSLVEKIKKVRNTNLKEKSVLEGELKKYENLTEEDFKAKQQELQLELKNQESLKIEKKQVDEQYEIYKEVWMLQKELDSFISKKIKLKEKLKDINLKRESLKRGQNAIKIKPFIDEVEATNKNIKENREKLKLAIESLNAINEKVKVTEEDYITSQKEKDEKIPELIKKESDFSLAIDTVDKTEKLEIEVQSLRNDYIAIKSKRDKILKQLKDIDDSKGKAVIEIKNIEKRLNDIKIDPEYREKLQYALQKENDYKKSLTNKKELHNKLQQKEEILKEVSQKYNDILSSKNTQDNLVKELEEKNRILKENNPGDNSLLLEKSQELNVITKKLEEVINEINRKDELEKIIEDINNTKNPINTKLEEIKNTLGNDKVELEQLDNKIENIKKNNLASLLAGELVEGSPCPVCGSIHHTNIAIKIDNDEILKHQEKRKKLQQKIENLTTKMTELSIEFASITKEEEHNLNELKLILEKLNDINIKNLNKQKENKEIEFKQLKEKIDKYNNDKNVIESNLKVEGEKKSKVDLDESKLSENVKNETVLIKELKEELKEENKIFNKLYNEYESLKEYFGAEKISSKAKEILIYEKESEKLKNKEKELRSIVENYDSNKQTLANEEKKLIGILSQIQQSGTEKRKITKENREYIKRICGDKDPKEYLPIIKEKIKEISDRNNKLKNQLEKQKELRERISNEKLSLEKAEAIFNETLKEQQLKLEKSLKDSEFKDISETKKYILDEAILSNIENEINIFDDEVKDVKSNINRIEKKLQGNRIEKDKWQELTNYKLQMEDHISNNIKNIATLQKIIDDFKEDLENLKELRKREKELEHKLSLISDLMKLVEGNKFVEFVAMNQLKYIAREASKRLKDITRDRYALEIDSEGNFAIRDDFNGGQIRDASTLSGGETFLTSLSLALALSSQVQLKGSAPLEFFFLDEGFGTLDTDLLDIVMNSLEKLHSSRLSVGIISHVEELKNRVPVKLIVYPAKPGEGGSKVTLEYS</sequence>
<keyword evidence="6" id="KW-0540">Nuclease</keyword>
<dbReference type="PANTHER" id="PTHR32114:SF2">
    <property type="entry name" value="ABC TRANSPORTER ABCH.3"/>
    <property type="match status" value="1"/>
</dbReference>
<accession>A0A0A0I9V5</accession>
<evidence type="ECO:0000256" key="1">
    <source>
        <dbReference type="ARBA" id="ARBA00006930"/>
    </source>
</evidence>
<dbReference type="EMBL" id="JENJ01000008">
    <property type="protein sequence ID" value="KGM97677.1"/>
    <property type="molecule type" value="Genomic_DNA"/>
</dbReference>
<dbReference type="AlphaFoldDB" id="A0A0A0I9V5"/>
<comment type="subunit">
    <text evidence="2">Heterodimer of SbcC and SbcD.</text>
</comment>
<evidence type="ECO:0000256" key="2">
    <source>
        <dbReference type="ARBA" id="ARBA00011322"/>
    </source>
</evidence>
<name>A0A0A0I9V5_CLONO</name>
<dbReference type="GO" id="GO:0016887">
    <property type="term" value="F:ATP hydrolysis activity"/>
    <property type="evidence" value="ECO:0007669"/>
    <property type="project" value="InterPro"/>
</dbReference>
<organism evidence="6 7">
    <name type="scientific">Clostridium novyi A str. 4552</name>
    <dbReference type="NCBI Taxonomy" id="1444289"/>
    <lineage>
        <taxon>Bacteria</taxon>
        <taxon>Bacillati</taxon>
        <taxon>Bacillota</taxon>
        <taxon>Clostridia</taxon>
        <taxon>Eubacteriales</taxon>
        <taxon>Clostridiaceae</taxon>
        <taxon>Clostridium</taxon>
    </lineage>
</organism>
<dbReference type="InterPro" id="IPR038729">
    <property type="entry name" value="Rad50/SbcC_AAA"/>
</dbReference>
<evidence type="ECO:0000259" key="5">
    <source>
        <dbReference type="Pfam" id="PF13476"/>
    </source>
</evidence>
<dbReference type="InterPro" id="IPR027417">
    <property type="entry name" value="P-loop_NTPase"/>
</dbReference>
<proteinExistence type="inferred from homology"/>
<dbReference type="Gene3D" id="3.40.50.300">
    <property type="entry name" value="P-loop containing nucleotide triphosphate hydrolases"/>
    <property type="match status" value="2"/>
</dbReference>
<evidence type="ECO:0000313" key="6">
    <source>
        <dbReference type="EMBL" id="KGM97677.1"/>
    </source>
</evidence>
<dbReference type="Pfam" id="PF13558">
    <property type="entry name" value="SbcC_Walker_B"/>
    <property type="match status" value="1"/>
</dbReference>
<feature type="coiled-coil region" evidence="4">
    <location>
        <begin position="837"/>
        <end position="881"/>
    </location>
</feature>
<feature type="coiled-coil region" evidence="4">
    <location>
        <begin position="440"/>
        <end position="568"/>
    </location>
</feature>
<reference evidence="6 7" key="1">
    <citation type="submission" date="2014-01" db="EMBL/GenBank/DDBJ databases">
        <title>Plasmidome dynamics in the species complex Clostridium novyi sensu lato converts strains of independent lineages into distinctly different pathogens.</title>
        <authorList>
            <person name="Skarin H."/>
            <person name="Segerman B."/>
        </authorList>
    </citation>
    <scope>NUCLEOTIDE SEQUENCE [LARGE SCALE GENOMIC DNA]</scope>
    <source>
        <strain evidence="6 7">4552</strain>
    </source>
</reference>
<feature type="domain" description="Rad50/SbcC-type AAA" evidence="5">
    <location>
        <begin position="6"/>
        <end position="245"/>
    </location>
</feature>
<feature type="coiled-coil region" evidence="4">
    <location>
        <begin position="977"/>
        <end position="1014"/>
    </location>
</feature>
<comment type="similarity">
    <text evidence="1">Belongs to the SMC family. SbcC subfamily.</text>
</comment>
<dbReference type="GO" id="GO:0006302">
    <property type="term" value="P:double-strand break repair"/>
    <property type="evidence" value="ECO:0007669"/>
    <property type="project" value="InterPro"/>
</dbReference>
<gene>
    <name evidence="6" type="ORF">Z968_02930</name>
</gene>
<evidence type="ECO:0000256" key="3">
    <source>
        <dbReference type="ARBA" id="ARBA00013368"/>
    </source>
</evidence>
<dbReference type="GO" id="GO:0004527">
    <property type="term" value="F:exonuclease activity"/>
    <property type="evidence" value="ECO:0007669"/>
    <property type="project" value="UniProtKB-KW"/>
</dbReference>
<dbReference type="PANTHER" id="PTHR32114">
    <property type="entry name" value="ABC TRANSPORTER ABCH.3"/>
    <property type="match status" value="1"/>
</dbReference>
<feature type="coiled-coil region" evidence="4">
    <location>
        <begin position="597"/>
        <end position="791"/>
    </location>
</feature>
<feature type="coiled-coil region" evidence="4">
    <location>
        <begin position="918"/>
        <end position="952"/>
    </location>
</feature>
<feature type="coiled-coil region" evidence="4">
    <location>
        <begin position="262"/>
        <end position="322"/>
    </location>
</feature>
<protein>
    <recommendedName>
        <fullName evidence="3">Nuclease SbcCD subunit C</fullName>
    </recommendedName>
</protein>
<evidence type="ECO:0000313" key="7">
    <source>
        <dbReference type="Proteomes" id="UP000030012"/>
    </source>
</evidence>
<evidence type="ECO:0000256" key="4">
    <source>
        <dbReference type="SAM" id="Coils"/>
    </source>
</evidence>
<dbReference type="Pfam" id="PF13476">
    <property type="entry name" value="AAA_23"/>
    <property type="match status" value="1"/>
</dbReference>
<dbReference type="RefSeq" id="WP_039253042.1">
    <property type="nucleotide sequence ID" value="NZ_JENJ01000008.1"/>
</dbReference>
<keyword evidence="4" id="KW-0175">Coiled coil</keyword>
<dbReference type="SUPFAM" id="SSF52540">
    <property type="entry name" value="P-loop containing nucleoside triphosphate hydrolases"/>
    <property type="match status" value="1"/>
</dbReference>
<comment type="caution">
    <text evidence="6">The sequence shown here is derived from an EMBL/GenBank/DDBJ whole genome shotgun (WGS) entry which is preliminary data.</text>
</comment>